<dbReference type="Proteomes" id="UP000053144">
    <property type="component" value="Chromosome 4"/>
</dbReference>
<keyword evidence="1" id="KW-0472">Membrane</keyword>
<sequence>MIKLTSREQYPFSSLPCSLDVNLVWARGWCSLAGLNNVVVRTVAAVRWWVGVFPSLFKDSCILASICARLVVLSRFQEVVVGDDDGGSLVAGLRVGWLGFFFFVLCVAVGVVVRGAWR</sequence>
<evidence type="ECO:0000313" key="3">
    <source>
        <dbReference type="Proteomes" id="UP000053144"/>
    </source>
</evidence>
<name>A0A0L9UDC8_PHAAN</name>
<feature type="transmembrane region" description="Helical" evidence="1">
    <location>
        <begin position="95"/>
        <end position="117"/>
    </location>
</feature>
<keyword evidence="1" id="KW-0812">Transmembrane</keyword>
<evidence type="ECO:0000313" key="2">
    <source>
        <dbReference type="EMBL" id="KOM40542.1"/>
    </source>
</evidence>
<gene>
    <name evidence="2" type="ORF">LR48_Vigan04g074000</name>
</gene>
<dbReference type="Gramene" id="KOM40542">
    <property type="protein sequence ID" value="KOM40542"/>
    <property type="gene ID" value="LR48_Vigan04g074000"/>
</dbReference>
<dbReference type="AlphaFoldDB" id="A0A0L9UDC8"/>
<reference evidence="3" key="1">
    <citation type="journal article" date="2015" name="Proc. Natl. Acad. Sci. U.S.A.">
        <title>Genome sequencing of adzuki bean (Vigna angularis) provides insight into high starch and low fat accumulation and domestication.</title>
        <authorList>
            <person name="Yang K."/>
            <person name="Tian Z."/>
            <person name="Chen C."/>
            <person name="Luo L."/>
            <person name="Zhao B."/>
            <person name="Wang Z."/>
            <person name="Yu L."/>
            <person name="Li Y."/>
            <person name="Sun Y."/>
            <person name="Li W."/>
            <person name="Chen Y."/>
            <person name="Li Y."/>
            <person name="Zhang Y."/>
            <person name="Ai D."/>
            <person name="Zhao J."/>
            <person name="Shang C."/>
            <person name="Ma Y."/>
            <person name="Wu B."/>
            <person name="Wang M."/>
            <person name="Gao L."/>
            <person name="Sun D."/>
            <person name="Zhang P."/>
            <person name="Guo F."/>
            <person name="Wang W."/>
            <person name="Li Y."/>
            <person name="Wang J."/>
            <person name="Varshney R.K."/>
            <person name="Wang J."/>
            <person name="Ling H.Q."/>
            <person name="Wan P."/>
        </authorList>
    </citation>
    <scope>NUCLEOTIDE SEQUENCE</scope>
    <source>
        <strain evidence="3">cv. Jingnong 6</strain>
    </source>
</reference>
<keyword evidence="1" id="KW-1133">Transmembrane helix</keyword>
<evidence type="ECO:0000256" key="1">
    <source>
        <dbReference type="SAM" id="Phobius"/>
    </source>
</evidence>
<protein>
    <recommendedName>
        <fullName evidence="4">Transmembrane protein</fullName>
    </recommendedName>
</protein>
<organism evidence="2 3">
    <name type="scientific">Phaseolus angularis</name>
    <name type="common">Azuki bean</name>
    <name type="synonym">Vigna angularis</name>
    <dbReference type="NCBI Taxonomy" id="3914"/>
    <lineage>
        <taxon>Eukaryota</taxon>
        <taxon>Viridiplantae</taxon>
        <taxon>Streptophyta</taxon>
        <taxon>Embryophyta</taxon>
        <taxon>Tracheophyta</taxon>
        <taxon>Spermatophyta</taxon>
        <taxon>Magnoliopsida</taxon>
        <taxon>eudicotyledons</taxon>
        <taxon>Gunneridae</taxon>
        <taxon>Pentapetalae</taxon>
        <taxon>rosids</taxon>
        <taxon>fabids</taxon>
        <taxon>Fabales</taxon>
        <taxon>Fabaceae</taxon>
        <taxon>Papilionoideae</taxon>
        <taxon>50 kb inversion clade</taxon>
        <taxon>NPAAA clade</taxon>
        <taxon>indigoferoid/millettioid clade</taxon>
        <taxon>Phaseoleae</taxon>
        <taxon>Vigna</taxon>
    </lineage>
</organism>
<proteinExistence type="predicted"/>
<dbReference type="EMBL" id="CM003374">
    <property type="protein sequence ID" value="KOM40542.1"/>
    <property type="molecule type" value="Genomic_DNA"/>
</dbReference>
<accession>A0A0L9UDC8</accession>
<evidence type="ECO:0008006" key="4">
    <source>
        <dbReference type="Google" id="ProtNLM"/>
    </source>
</evidence>